<organism evidence="3 4">
    <name type="scientific">Chaetoceros tenuissimus</name>
    <dbReference type="NCBI Taxonomy" id="426638"/>
    <lineage>
        <taxon>Eukaryota</taxon>
        <taxon>Sar</taxon>
        <taxon>Stramenopiles</taxon>
        <taxon>Ochrophyta</taxon>
        <taxon>Bacillariophyta</taxon>
        <taxon>Coscinodiscophyceae</taxon>
        <taxon>Chaetocerotophycidae</taxon>
        <taxon>Chaetocerotales</taxon>
        <taxon>Chaetocerotaceae</taxon>
        <taxon>Chaetoceros</taxon>
    </lineage>
</organism>
<dbReference type="InterPro" id="IPR020103">
    <property type="entry name" value="PsdUridine_synth_cat_dom_sf"/>
</dbReference>
<keyword evidence="4" id="KW-1185">Reference proteome</keyword>
<accession>A0AAD3D9X8</accession>
<sequence length="331" mass="37498">MDPQQYKGWLRKPLPVFFDENENVELHLSNKESAEKRASTPLDPNVHLQPIYVDAHICVVNKASGVLSVPGPRRNPSVGGLVHEYFGNLEDDVDCMIVHRLDMDTSGIICYARSKHVLGILHDAFRNKSSANGGEETVHKTYEALVCGHMKYLEGEIDLPLVRDRNRPPFMKVGFGFEEEITDENVQKHRGYMKMMSKPPKESFTLYRVLAYEYIDSLPVTRVELVPITGRTHQLRVHLAAIGHPIVGDNIYGYNGDGSFHGGLLEEACAQFKDSASELLQKQIFDMVENRRRRNLPNSLYNGDLCLHAKQLTFLHPITKAPMIFDIDAPF</sequence>
<dbReference type="GO" id="GO:0009982">
    <property type="term" value="F:pseudouridine synthase activity"/>
    <property type="evidence" value="ECO:0007669"/>
    <property type="project" value="InterPro"/>
</dbReference>
<dbReference type="Proteomes" id="UP001054902">
    <property type="component" value="Unassembled WGS sequence"/>
</dbReference>
<dbReference type="PANTHER" id="PTHR21600">
    <property type="entry name" value="MITOCHONDRIAL RNA PSEUDOURIDINE SYNTHASE"/>
    <property type="match status" value="1"/>
</dbReference>
<evidence type="ECO:0000259" key="2">
    <source>
        <dbReference type="Pfam" id="PF00849"/>
    </source>
</evidence>
<dbReference type="Gene3D" id="3.30.2350.10">
    <property type="entry name" value="Pseudouridine synthase"/>
    <property type="match status" value="1"/>
</dbReference>
<dbReference type="Pfam" id="PF00849">
    <property type="entry name" value="PseudoU_synth_2"/>
    <property type="match status" value="1"/>
</dbReference>
<gene>
    <name evidence="3" type="ORF">CTEN210_16618</name>
</gene>
<dbReference type="GO" id="GO:0000455">
    <property type="term" value="P:enzyme-directed rRNA pseudouridine synthesis"/>
    <property type="evidence" value="ECO:0007669"/>
    <property type="project" value="TreeGrafter"/>
</dbReference>
<dbReference type="SUPFAM" id="SSF55120">
    <property type="entry name" value="Pseudouridine synthase"/>
    <property type="match status" value="1"/>
</dbReference>
<feature type="domain" description="Pseudouridine synthase RsuA/RluA-like" evidence="2">
    <location>
        <begin position="56"/>
        <end position="241"/>
    </location>
</feature>
<dbReference type="AlphaFoldDB" id="A0AAD3D9X8"/>
<reference evidence="3 4" key="1">
    <citation type="journal article" date="2021" name="Sci. Rep.">
        <title>The genome of the diatom Chaetoceros tenuissimus carries an ancient integrated fragment of an extant virus.</title>
        <authorList>
            <person name="Hongo Y."/>
            <person name="Kimura K."/>
            <person name="Takaki Y."/>
            <person name="Yoshida Y."/>
            <person name="Baba S."/>
            <person name="Kobayashi G."/>
            <person name="Nagasaki K."/>
            <person name="Hano T."/>
            <person name="Tomaru Y."/>
        </authorList>
    </citation>
    <scope>NUCLEOTIDE SEQUENCE [LARGE SCALE GENOMIC DNA]</scope>
    <source>
        <strain evidence="3 4">NIES-3715</strain>
    </source>
</reference>
<dbReference type="InterPro" id="IPR006145">
    <property type="entry name" value="PsdUridine_synth_RsuA/RluA"/>
</dbReference>
<evidence type="ECO:0000313" key="3">
    <source>
        <dbReference type="EMBL" id="GFH60142.1"/>
    </source>
</evidence>
<dbReference type="EMBL" id="BLLK01000069">
    <property type="protein sequence ID" value="GFH60142.1"/>
    <property type="molecule type" value="Genomic_DNA"/>
</dbReference>
<dbReference type="PANTHER" id="PTHR21600:SF87">
    <property type="entry name" value="RNA PSEUDOURIDYLATE SYNTHASE DOMAIN-CONTAINING PROTEIN 1"/>
    <property type="match status" value="1"/>
</dbReference>
<comment type="similarity">
    <text evidence="1">Belongs to the pseudouridine synthase RluA family.</text>
</comment>
<evidence type="ECO:0000256" key="1">
    <source>
        <dbReference type="ARBA" id="ARBA00010876"/>
    </source>
</evidence>
<name>A0AAD3D9X8_9STRA</name>
<evidence type="ECO:0000313" key="4">
    <source>
        <dbReference type="Proteomes" id="UP001054902"/>
    </source>
</evidence>
<dbReference type="GO" id="GO:0003723">
    <property type="term" value="F:RNA binding"/>
    <property type="evidence" value="ECO:0007669"/>
    <property type="project" value="InterPro"/>
</dbReference>
<dbReference type="CDD" id="cd02869">
    <property type="entry name" value="PseudoU_synth_RluA_like"/>
    <property type="match status" value="1"/>
</dbReference>
<proteinExistence type="inferred from homology"/>
<protein>
    <submittedName>
        <fullName evidence="3">tRNA pseudouridine32 synthase / 23S rRNA pseudouridine746 synthase</fullName>
    </submittedName>
</protein>
<dbReference type="InterPro" id="IPR050188">
    <property type="entry name" value="RluA_PseudoU_synthase"/>
</dbReference>
<comment type="caution">
    <text evidence="3">The sequence shown here is derived from an EMBL/GenBank/DDBJ whole genome shotgun (WGS) entry which is preliminary data.</text>
</comment>